<dbReference type="STRING" id="1077348.A0A2G8SJC4"/>
<keyword evidence="3" id="KW-1185">Reference proteome</keyword>
<dbReference type="EMBL" id="AYKW01000006">
    <property type="protein sequence ID" value="PIL33876.1"/>
    <property type="molecule type" value="Genomic_DNA"/>
</dbReference>
<evidence type="ECO:0000313" key="2">
    <source>
        <dbReference type="EMBL" id="PIL33876.1"/>
    </source>
</evidence>
<dbReference type="OrthoDB" id="2802356at2759"/>
<accession>A0A2G8SJC4</accession>
<organism evidence="2 3">
    <name type="scientific">Ganoderma sinense ZZ0214-1</name>
    <dbReference type="NCBI Taxonomy" id="1077348"/>
    <lineage>
        <taxon>Eukaryota</taxon>
        <taxon>Fungi</taxon>
        <taxon>Dikarya</taxon>
        <taxon>Basidiomycota</taxon>
        <taxon>Agaricomycotina</taxon>
        <taxon>Agaricomycetes</taxon>
        <taxon>Polyporales</taxon>
        <taxon>Polyporaceae</taxon>
        <taxon>Ganoderma</taxon>
    </lineage>
</organism>
<name>A0A2G8SJC4_9APHY</name>
<protein>
    <submittedName>
        <fullName evidence="2">Uncharacterized protein</fullName>
    </submittedName>
</protein>
<proteinExistence type="predicted"/>
<sequence length="342" mass="35957">MAAYEYYRNSLPGWGTSQFQFGAPPVPTFQPQPSWTGLDFFNAHAYNPDPSLYQSVMGRLGSYSGIALDHRSAQQWHYMIYSGLTPLTQALPADVGGAAAYEIYRTWKYNASLYAPLSADRMMQREGLIGMSIAEATRLWQYTGRPMDVYGQRAACEAAAATAAHLADRFLSYAGTGGAAIFPPSAVPSPYAGVGGTPLPVTSSAYGTYPYAGSSSSAGYSPRLSSSQGAIAAPPGSTVVVTHPRHRSHSRHRHSGSHSDDGHHHHLRRRSSVEIIQTGGGGGGGRGRYGYVPYGAGYAAPGYATTGYAAPGYVAPGYVAPGYAPGYGGGYAPGYPSGCVLG</sequence>
<comment type="caution">
    <text evidence="2">The sequence shown here is derived from an EMBL/GenBank/DDBJ whole genome shotgun (WGS) entry which is preliminary data.</text>
</comment>
<dbReference type="AlphaFoldDB" id="A0A2G8SJC4"/>
<reference evidence="2 3" key="1">
    <citation type="journal article" date="2015" name="Sci. Rep.">
        <title>Chromosome-level genome map provides insights into diverse defense mechanisms in the medicinal fungus Ganoderma sinense.</title>
        <authorList>
            <person name="Zhu Y."/>
            <person name="Xu J."/>
            <person name="Sun C."/>
            <person name="Zhou S."/>
            <person name="Xu H."/>
            <person name="Nelson D.R."/>
            <person name="Qian J."/>
            <person name="Song J."/>
            <person name="Luo H."/>
            <person name="Xiang L."/>
            <person name="Li Y."/>
            <person name="Xu Z."/>
            <person name="Ji A."/>
            <person name="Wang L."/>
            <person name="Lu S."/>
            <person name="Hayward A."/>
            <person name="Sun W."/>
            <person name="Li X."/>
            <person name="Schwartz D.C."/>
            <person name="Wang Y."/>
            <person name="Chen S."/>
        </authorList>
    </citation>
    <scope>NUCLEOTIDE SEQUENCE [LARGE SCALE GENOMIC DNA]</scope>
    <source>
        <strain evidence="2 3">ZZ0214-1</strain>
    </source>
</reference>
<evidence type="ECO:0000313" key="3">
    <source>
        <dbReference type="Proteomes" id="UP000230002"/>
    </source>
</evidence>
<dbReference type="Proteomes" id="UP000230002">
    <property type="component" value="Unassembled WGS sequence"/>
</dbReference>
<evidence type="ECO:0000256" key="1">
    <source>
        <dbReference type="SAM" id="MobiDB-lite"/>
    </source>
</evidence>
<feature type="compositionally biased region" description="Basic residues" evidence="1">
    <location>
        <begin position="243"/>
        <end position="256"/>
    </location>
</feature>
<feature type="region of interest" description="Disordered" evidence="1">
    <location>
        <begin position="223"/>
        <end position="284"/>
    </location>
</feature>
<gene>
    <name evidence="2" type="ORF">GSI_03582</name>
</gene>